<proteinExistence type="inferred from homology"/>
<dbReference type="Proteomes" id="UP000255061">
    <property type="component" value="Unassembled WGS sequence"/>
</dbReference>
<dbReference type="EMBL" id="UGYV01000001">
    <property type="protein sequence ID" value="SUI91576.1"/>
    <property type="molecule type" value="Genomic_DNA"/>
</dbReference>
<reference evidence="4" key="1">
    <citation type="submission" date="2018-03" db="EMBL/GenBank/DDBJ databases">
        <authorList>
            <person name="Dailey F.E."/>
        </authorList>
    </citation>
    <scope>NUCLEOTIDE SEQUENCE</scope>
    <source>
        <strain evidence="4">CW7</strain>
    </source>
</reference>
<reference evidence="4 6" key="2">
    <citation type="submission" date="2018-04" db="EMBL/GenBank/DDBJ databases">
        <title>Genomic sequence of a freshwater isolate of Shewanella morhuae.</title>
        <authorList>
            <person name="Castillo D.E."/>
            <person name="Gram L."/>
        </authorList>
    </citation>
    <scope>NUCLEOTIDE SEQUENCE [LARGE SCALE GENOMIC DNA]</scope>
    <source>
        <strain evidence="4 6">CW7</strain>
    </source>
</reference>
<accession>A0A1N6X491</accession>
<dbReference type="Pfam" id="PF05130">
    <property type="entry name" value="FlgN"/>
    <property type="match status" value="1"/>
</dbReference>
<keyword evidence="4" id="KW-0969">Cilium</keyword>
<dbReference type="STRING" id="365591.SAMN05421840_106210"/>
<organism evidence="5 7">
    <name type="scientific">Shewanella morhuae</name>
    <dbReference type="NCBI Taxonomy" id="365591"/>
    <lineage>
        <taxon>Bacteria</taxon>
        <taxon>Pseudomonadati</taxon>
        <taxon>Pseudomonadota</taxon>
        <taxon>Gammaproteobacteria</taxon>
        <taxon>Alteromonadales</taxon>
        <taxon>Shewanellaceae</taxon>
        <taxon>Shewanella</taxon>
    </lineage>
</organism>
<keyword evidence="4" id="KW-0282">Flagellum</keyword>
<evidence type="ECO:0000313" key="6">
    <source>
        <dbReference type="Proteomes" id="UP000240506"/>
    </source>
</evidence>
<dbReference type="RefSeq" id="WP_076498974.1">
    <property type="nucleotide sequence ID" value="NZ_FTNN01000006.1"/>
</dbReference>
<gene>
    <name evidence="4" type="ORF">C9I43_14470</name>
    <name evidence="5" type="ORF">NCTC10736_03390</name>
</gene>
<dbReference type="OrthoDB" id="5600584at2"/>
<evidence type="ECO:0000256" key="1">
    <source>
        <dbReference type="ARBA" id="ARBA00002397"/>
    </source>
</evidence>
<dbReference type="Proteomes" id="UP000240506">
    <property type="component" value="Unassembled WGS sequence"/>
</dbReference>
<protein>
    <submittedName>
        <fullName evidence="4">Flagellar protein FlgN</fullName>
    </submittedName>
    <submittedName>
        <fullName evidence="5">FlgN protein</fullName>
    </submittedName>
</protein>
<keyword evidence="3" id="KW-1005">Bacterial flagellum biogenesis</keyword>
<name>A0A1N6X491_9GAMM</name>
<dbReference type="GO" id="GO:0044780">
    <property type="term" value="P:bacterial-type flagellum assembly"/>
    <property type="evidence" value="ECO:0007669"/>
    <property type="project" value="InterPro"/>
</dbReference>
<evidence type="ECO:0000313" key="4">
    <source>
        <dbReference type="EMBL" id="PTA51610.1"/>
    </source>
</evidence>
<evidence type="ECO:0000256" key="2">
    <source>
        <dbReference type="ARBA" id="ARBA00007703"/>
    </source>
</evidence>
<dbReference type="EMBL" id="PYSG01000002">
    <property type="protein sequence ID" value="PTA51610.1"/>
    <property type="molecule type" value="Genomic_DNA"/>
</dbReference>
<comment type="function">
    <text evidence="1">Required for the efficient initiation of filament assembly.</text>
</comment>
<reference evidence="5 7" key="3">
    <citation type="submission" date="2018-06" db="EMBL/GenBank/DDBJ databases">
        <authorList>
            <consortium name="Pathogen Informatics"/>
            <person name="Doyle S."/>
        </authorList>
    </citation>
    <scope>NUCLEOTIDE SEQUENCE [LARGE SCALE GENOMIC DNA]</scope>
    <source>
        <strain evidence="5 7">NCTC10736</strain>
    </source>
</reference>
<dbReference type="Gene3D" id="1.20.58.300">
    <property type="entry name" value="FlgN-like"/>
    <property type="match status" value="1"/>
</dbReference>
<dbReference type="InterPro" id="IPR036679">
    <property type="entry name" value="FlgN-like_sf"/>
</dbReference>
<sequence length="151" mass="17523">MENNQINKRELVQSLIRDIRQDLDGYSQLKTMLKYQRELMQRRDNDALIVHNERQTALCDKLSLRAKQRSENLATLGFNNDNSGMKRLITALPDHLRPQIKISWDNLQLLVKDSQAANETNGKLLVLQQETINRILNNDVQHTEIDYGAGR</sequence>
<comment type="similarity">
    <text evidence="2">Belongs to the FlgN family.</text>
</comment>
<keyword evidence="4" id="KW-0966">Cell projection</keyword>
<evidence type="ECO:0000313" key="5">
    <source>
        <dbReference type="EMBL" id="SUI91576.1"/>
    </source>
</evidence>
<dbReference type="AlphaFoldDB" id="A0A1N6X491"/>
<evidence type="ECO:0000256" key="3">
    <source>
        <dbReference type="ARBA" id="ARBA00022795"/>
    </source>
</evidence>
<accession>A0A380B2M7</accession>
<dbReference type="SUPFAM" id="SSF140566">
    <property type="entry name" value="FlgN-like"/>
    <property type="match status" value="1"/>
</dbReference>
<keyword evidence="6" id="KW-1185">Reference proteome</keyword>
<evidence type="ECO:0000313" key="7">
    <source>
        <dbReference type="Proteomes" id="UP000255061"/>
    </source>
</evidence>
<dbReference type="InterPro" id="IPR007809">
    <property type="entry name" value="FlgN-like"/>
</dbReference>